<dbReference type="Proteomes" id="UP000294678">
    <property type="component" value="Unassembled WGS sequence"/>
</dbReference>
<organism evidence="14 15">
    <name type="scientific">Hypnocyclicus thermotrophus</name>
    <dbReference type="NCBI Taxonomy" id="1627895"/>
    <lineage>
        <taxon>Bacteria</taxon>
        <taxon>Fusobacteriati</taxon>
        <taxon>Fusobacteriota</taxon>
        <taxon>Fusobacteriia</taxon>
        <taxon>Fusobacteriales</taxon>
        <taxon>Fusobacteriaceae</taxon>
        <taxon>Hypnocyclicus</taxon>
    </lineage>
</organism>
<comment type="cofactor">
    <cofactor evidence="1 12">
        <name>pyridoxal 5'-phosphate</name>
        <dbReference type="ChEBI" id="CHEBI:597326"/>
    </cofactor>
</comment>
<evidence type="ECO:0000256" key="1">
    <source>
        <dbReference type="ARBA" id="ARBA00001933"/>
    </source>
</evidence>
<evidence type="ECO:0000313" key="15">
    <source>
        <dbReference type="Proteomes" id="UP000294678"/>
    </source>
</evidence>
<comment type="similarity">
    <text evidence="3">Belongs to the class-II pyridoxal-phosphate-dependent aminotransferase family. BioF subfamily.</text>
</comment>
<comment type="subunit">
    <text evidence="4">Homodimer.</text>
</comment>
<reference evidence="14 15" key="1">
    <citation type="submission" date="2019-03" db="EMBL/GenBank/DDBJ databases">
        <title>Genomic Encyclopedia of Type Strains, Phase IV (KMG-IV): sequencing the most valuable type-strain genomes for metagenomic binning, comparative biology and taxonomic classification.</title>
        <authorList>
            <person name="Goeker M."/>
        </authorList>
    </citation>
    <scope>NUCLEOTIDE SEQUENCE [LARGE SCALE GENOMIC DNA]</scope>
    <source>
        <strain evidence="14 15">DSM 100055</strain>
    </source>
</reference>
<keyword evidence="15" id="KW-1185">Reference proteome</keyword>
<comment type="caution">
    <text evidence="14">The sequence shown here is derived from an EMBL/GenBank/DDBJ whole genome shotgun (WGS) entry which is preliminary data.</text>
</comment>
<dbReference type="GO" id="GO:0009102">
    <property type="term" value="P:biotin biosynthetic process"/>
    <property type="evidence" value="ECO:0007669"/>
    <property type="project" value="UniProtKB-KW"/>
</dbReference>
<evidence type="ECO:0000256" key="8">
    <source>
        <dbReference type="ARBA" id="ARBA00022898"/>
    </source>
</evidence>
<evidence type="ECO:0000256" key="6">
    <source>
        <dbReference type="ARBA" id="ARBA00022679"/>
    </source>
</evidence>
<dbReference type="InterPro" id="IPR001917">
    <property type="entry name" value="Aminotrans_II_pyridoxalP_BS"/>
</dbReference>
<proteinExistence type="inferred from homology"/>
<dbReference type="InterPro" id="IPR004839">
    <property type="entry name" value="Aminotransferase_I/II_large"/>
</dbReference>
<keyword evidence="6" id="KW-0808">Transferase</keyword>
<dbReference type="RefSeq" id="WP_134113725.1">
    <property type="nucleotide sequence ID" value="NZ_SOBG01000009.1"/>
</dbReference>
<evidence type="ECO:0000256" key="9">
    <source>
        <dbReference type="ARBA" id="ARBA00032610"/>
    </source>
</evidence>
<dbReference type="PANTHER" id="PTHR13693:SF100">
    <property type="entry name" value="8-AMINO-7-OXONONANOATE SYNTHASE"/>
    <property type="match status" value="1"/>
</dbReference>
<dbReference type="SUPFAM" id="SSF53383">
    <property type="entry name" value="PLP-dependent transferases"/>
    <property type="match status" value="1"/>
</dbReference>
<dbReference type="Gene3D" id="3.90.1150.10">
    <property type="entry name" value="Aspartate Aminotransferase, domain 1"/>
    <property type="match status" value="1"/>
</dbReference>
<dbReference type="InterPro" id="IPR015422">
    <property type="entry name" value="PyrdxlP-dep_Trfase_small"/>
</dbReference>
<evidence type="ECO:0000256" key="2">
    <source>
        <dbReference type="ARBA" id="ARBA00004746"/>
    </source>
</evidence>
<dbReference type="AlphaFoldDB" id="A0AA46I4T6"/>
<dbReference type="Gene3D" id="3.40.640.10">
    <property type="entry name" value="Type I PLP-dependent aspartate aminotransferase-like (Major domain)"/>
    <property type="match status" value="1"/>
</dbReference>
<dbReference type="PANTHER" id="PTHR13693">
    <property type="entry name" value="CLASS II AMINOTRANSFERASE/8-AMINO-7-OXONONANOATE SYNTHASE"/>
    <property type="match status" value="1"/>
</dbReference>
<keyword evidence="7" id="KW-0093">Biotin biosynthesis</keyword>
<protein>
    <recommendedName>
        <fullName evidence="5">8-amino-7-oxononanoate synthase</fullName>
        <ecNumber evidence="5">2.3.1.47</ecNumber>
    </recommendedName>
    <alternativeName>
        <fullName evidence="9">7-keto-8-amino-pelargonic acid synthase</fullName>
    </alternativeName>
    <alternativeName>
        <fullName evidence="10">8-amino-7-ketopelargonate synthase</fullName>
    </alternativeName>
</protein>
<evidence type="ECO:0000256" key="5">
    <source>
        <dbReference type="ARBA" id="ARBA00013187"/>
    </source>
</evidence>
<dbReference type="InterPro" id="IPR015424">
    <property type="entry name" value="PyrdxlP-dep_Trfase"/>
</dbReference>
<evidence type="ECO:0000256" key="4">
    <source>
        <dbReference type="ARBA" id="ARBA00011738"/>
    </source>
</evidence>
<dbReference type="EMBL" id="SOBG01000009">
    <property type="protein sequence ID" value="TDT67861.1"/>
    <property type="molecule type" value="Genomic_DNA"/>
</dbReference>
<comment type="pathway">
    <text evidence="2">Cofactor biosynthesis; biotin biosynthesis.</text>
</comment>
<dbReference type="GO" id="GO:0008710">
    <property type="term" value="F:8-amino-7-oxononanoate synthase activity"/>
    <property type="evidence" value="ECO:0007669"/>
    <property type="project" value="UniProtKB-EC"/>
</dbReference>
<evidence type="ECO:0000256" key="11">
    <source>
        <dbReference type="ARBA" id="ARBA00047715"/>
    </source>
</evidence>
<sequence length="385" mass="43975">MNYLKEVLHNLKINNMHRELKDIDKLEHKYIYKEGIKYLDMTSSNYLGLRDDIRIKEAVIKGIQTYGVGSGASRLICGEADIFRNLEDKLAKYLKKERALIFNSGYDANIGVISTLFTSDDVIFCDKLNHASIYDGIKLSGAKLIRFKHMDYNDLREKIEKNQNYNKALIVTDSLFSMDGDIADIKQLIKIKEKYKNIYLMVDEAHAGGVFGENGFGIAERENVLEKIDINVGTFSKAYGVQGAYIAASATIIDYLINRCRSLIYTTALPPAFIAGINEAFDISIKEKERRIHLLEISKYFKESLIKTGYNVSETNSQIIPVLFKSNISTIKLGEYLLANNIYVVVIRKPTVNIPRIRFSLNSLLEKEDIDKVLELLKKYKKINY</sequence>
<comment type="catalytic activity">
    <reaction evidence="11">
        <text>6-carboxyhexanoyl-[ACP] + L-alanine + H(+) = (8S)-8-amino-7-oxononanoate + holo-[ACP] + CO2</text>
        <dbReference type="Rhea" id="RHEA:42288"/>
        <dbReference type="Rhea" id="RHEA-COMP:9685"/>
        <dbReference type="Rhea" id="RHEA-COMP:9955"/>
        <dbReference type="ChEBI" id="CHEBI:15378"/>
        <dbReference type="ChEBI" id="CHEBI:16526"/>
        <dbReference type="ChEBI" id="CHEBI:57972"/>
        <dbReference type="ChEBI" id="CHEBI:64479"/>
        <dbReference type="ChEBI" id="CHEBI:78846"/>
        <dbReference type="ChEBI" id="CHEBI:149468"/>
        <dbReference type="EC" id="2.3.1.47"/>
    </reaction>
</comment>
<dbReference type="CDD" id="cd06454">
    <property type="entry name" value="KBL_like"/>
    <property type="match status" value="1"/>
</dbReference>
<name>A0AA46I4T6_9FUSO</name>
<evidence type="ECO:0000256" key="7">
    <source>
        <dbReference type="ARBA" id="ARBA00022756"/>
    </source>
</evidence>
<dbReference type="EC" id="2.3.1.47" evidence="5"/>
<dbReference type="PROSITE" id="PS00599">
    <property type="entry name" value="AA_TRANSFER_CLASS_2"/>
    <property type="match status" value="1"/>
</dbReference>
<evidence type="ECO:0000259" key="13">
    <source>
        <dbReference type="Pfam" id="PF00155"/>
    </source>
</evidence>
<dbReference type="GO" id="GO:0030170">
    <property type="term" value="F:pyridoxal phosphate binding"/>
    <property type="evidence" value="ECO:0007669"/>
    <property type="project" value="InterPro"/>
</dbReference>
<dbReference type="InterPro" id="IPR015421">
    <property type="entry name" value="PyrdxlP-dep_Trfase_major"/>
</dbReference>
<evidence type="ECO:0000313" key="14">
    <source>
        <dbReference type="EMBL" id="TDT67861.1"/>
    </source>
</evidence>
<evidence type="ECO:0000256" key="12">
    <source>
        <dbReference type="RuleBase" id="RU003693"/>
    </source>
</evidence>
<gene>
    <name evidence="14" type="ORF">EV215_1864</name>
</gene>
<evidence type="ECO:0000256" key="3">
    <source>
        <dbReference type="ARBA" id="ARBA00010008"/>
    </source>
</evidence>
<dbReference type="Pfam" id="PF00155">
    <property type="entry name" value="Aminotran_1_2"/>
    <property type="match status" value="1"/>
</dbReference>
<feature type="domain" description="Aminotransferase class I/classII large" evidence="13">
    <location>
        <begin position="37"/>
        <end position="375"/>
    </location>
</feature>
<keyword evidence="8 12" id="KW-0663">Pyridoxal phosphate</keyword>
<dbReference type="InterPro" id="IPR050087">
    <property type="entry name" value="AON_synthase_class-II"/>
</dbReference>
<accession>A0AA46I4T6</accession>
<evidence type="ECO:0000256" key="10">
    <source>
        <dbReference type="ARBA" id="ARBA00033381"/>
    </source>
</evidence>